<evidence type="ECO:0000313" key="6">
    <source>
        <dbReference type="EMBL" id="GGF37512.1"/>
    </source>
</evidence>
<proteinExistence type="predicted"/>
<keyword evidence="4" id="KW-1133">Transmembrane helix</keyword>
<dbReference type="InterPro" id="IPR030802">
    <property type="entry name" value="Permease_MalE"/>
</dbReference>
<keyword evidence="4" id="KW-0472">Membrane</keyword>
<evidence type="ECO:0000256" key="3">
    <source>
        <dbReference type="ARBA" id="ARBA00022840"/>
    </source>
</evidence>
<dbReference type="AlphaFoldDB" id="A0A917BFF6"/>
<evidence type="ECO:0000256" key="1">
    <source>
        <dbReference type="ARBA" id="ARBA00022448"/>
    </source>
</evidence>
<feature type="transmembrane region" description="Helical" evidence="4">
    <location>
        <begin position="482"/>
        <end position="504"/>
    </location>
</feature>
<dbReference type="PROSITE" id="PS00211">
    <property type="entry name" value="ABC_TRANSPORTER_1"/>
    <property type="match status" value="1"/>
</dbReference>
<dbReference type="Proteomes" id="UP000649179">
    <property type="component" value="Unassembled WGS sequence"/>
</dbReference>
<keyword evidence="1" id="KW-0813">Transport</keyword>
<name>A0A917BFF6_9ACTN</name>
<dbReference type="Pfam" id="PF00005">
    <property type="entry name" value="ABC_tran"/>
    <property type="match status" value="1"/>
</dbReference>
<dbReference type="InterPro" id="IPR027417">
    <property type="entry name" value="P-loop_NTPase"/>
</dbReference>
<dbReference type="SUPFAM" id="SSF52540">
    <property type="entry name" value="P-loop containing nucleoside triphosphate hydrolases"/>
    <property type="match status" value="1"/>
</dbReference>
<gene>
    <name evidence="6" type="ORF">GCM10011519_08850</name>
</gene>
<keyword evidence="4" id="KW-0812">Transmembrane</keyword>
<evidence type="ECO:0000256" key="4">
    <source>
        <dbReference type="SAM" id="Phobius"/>
    </source>
</evidence>
<dbReference type="EMBL" id="BMKQ01000001">
    <property type="protein sequence ID" value="GGF37512.1"/>
    <property type="molecule type" value="Genomic_DNA"/>
</dbReference>
<feature type="transmembrane region" description="Helical" evidence="4">
    <location>
        <begin position="433"/>
        <end position="453"/>
    </location>
</feature>
<feature type="transmembrane region" description="Helical" evidence="4">
    <location>
        <begin position="379"/>
        <end position="401"/>
    </location>
</feature>
<reference evidence="6" key="1">
    <citation type="journal article" date="2014" name="Int. J. Syst. Evol. Microbiol.">
        <title>Complete genome sequence of Corynebacterium casei LMG S-19264T (=DSM 44701T), isolated from a smear-ripened cheese.</title>
        <authorList>
            <consortium name="US DOE Joint Genome Institute (JGI-PGF)"/>
            <person name="Walter F."/>
            <person name="Albersmeier A."/>
            <person name="Kalinowski J."/>
            <person name="Ruckert C."/>
        </authorList>
    </citation>
    <scope>NUCLEOTIDE SEQUENCE</scope>
    <source>
        <strain evidence="6">CGMCC 1.16067</strain>
    </source>
</reference>
<dbReference type="GO" id="GO:0043190">
    <property type="term" value="C:ATP-binding cassette (ABC) transporter complex"/>
    <property type="evidence" value="ECO:0007669"/>
    <property type="project" value="InterPro"/>
</dbReference>
<dbReference type="Gene3D" id="3.40.50.300">
    <property type="entry name" value="P-loop containing nucleotide triphosphate hydrolases"/>
    <property type="match status" value="1"/>
</dbReference>
<reference evidence="6" key="2">
    <citation type="submission" date="2020-09" db="EMBL/GenBank/DDBJ databases">
        <authorList>
            <person name="Sun Q."/>
            <person name="Zhou Y."/>
        </authorList>
    </citation>
    <scope>NUCLEOTIDE SEQUENCE</scope>
    <source>
        <strain evidence="6">CGMCC 1.16067</strain>
    </source>
</reference>
<dbReference type="GO" id="GO:0016887">
    <property type="term" value="F:ATP hydrolysis activity"/>
    <property type="evidence" value="ECO:0007669"/>
    <property type="project" value="InterPro"/>
</dbReference>
<feature type="domain" description="ABC transporter" evidence="5">
    <location>
        <begin position="8"/>
        <end position="244"/>
    </location>
</feature>
<protein>
    <recommendedName>
        <fullName evidence="5">ABC transporter domain-containing protein</fullName>
    </recommendedName>
</protein>
<dbReference type="PANTHER" id="PTHR43023:SF6">
    <property type="entry name" value="INTERMEMBRANE PHOSPHOLIPID TRANSPORT SYSTEM ATP-BINDING PROTEIN MLAF"/>
    <property type="match status" value="1"/>
</dbReference>
<dbReference type="InterPro" id="IPR017871">
    <property type="entry name" value="ABC_transporter-like_CS"/>
</dbReference>
<dbReference type="Pfam" id="PF02405">
    <property type="entry name" value="MlaE"/>
    <property type="match status" value="1"/>
</dbReference>
<dbReference type="PROSITE" id="PS50893">
    <property type="entry name" value="ABC_TRANSPORTER_2"/>
    <property type="match status" value="1"/>
</dbReference>
<dbReference type="GO" id="GO:0005524">
    <property type="term" value="F:ATP binding"/>
    <property type="evidence" value="ECO:0007669"/>
    <property type="project" value="UniProtKB-KW"/>
</dbReference>
<dbReference type="InterPro" id="IPR003439">
    <property type="entry name" value="ABC_transporter-like_ATP-bd"/>
</dbReference>
<organism evidence="6 7">
    <name type="scientific">Marmoricola endophyticus</name>
    <dbReference type="NCBI Taxonomy" id="2040280"/>
    <lineage>
        <taxon>Bacteria</taxon>
        <taxon>Bacillati</taxon>
        <taxon>Actinomycetota</taxon>
        <taxon>Actinomycetes</taxon>
        <taxon>Propionibacteriales</taxon>
        <taxon>Nocardioidaceae</taxon>
        <taxon>Marmoricola</taxon>
    </lineage>
</organism>
<dbReference type="PANTHER" id="PTHR43023">
    <property type="entry name" value="PROTEIN TRIGALACTOSYLDIACYLGLYCEROL 3, CHLOROPLASTIC"/>
    <property type="match status" value="1"/>
</dbReference>
<feature type="transmembrane region" description="Helical" evidence="4">
    <location>
        <begin position="529"/>
        <end position="548"/>
    </location>
</feature>
<accession>A0A917BFF6</accession>
<evidence type="ECO:0000313" key="7">
    <source>
        <dbReference type="Proteomes" id="UP000649179"/>
    </source>
</evidence>
<keyword evidence="7" id="KW-1185">Reference proteome</keyword>
<comment type="caution">
    <text evidence="6">The sequence shown here is derived from an EMBL/GenBank/DDBJ whole genome shotgun (WGS) entry which is preliminary data.</text>
</comment>
<dbReference type="SMART" id="SM00382">
    <property type="entry name" value="AAA"/>
    <property type="match status" value="1"/>
</dbReference>
<keyword evidence="2" id="KW-0547">Nucleotide-binding</keyword>
<dbReference type="InterPro" id="IPR003593">
    <property type="entry name" value="AAA+_ATPase"/>
</dbReference>
<feature type="transmembrane region" description="Helical" evidence="4">
    <location>
        <begin position="569"/>
        <end position="590"/>
    </location>
</feature>
<keyword evidence="3" id="KW-0067">ATP-binding</keyword>
<sequence length="596" mass="62945">MARGGASVEIRGLTKSFGAQNIWRDVSLDLPPGEITALLGPSGTGKSVFLKSVMGLLRPEAGSCVIDGVDMVTASEAERQEVRRRFGVLFQDGAMFGSMSVYDNVAFPLREHTHLSESEIRSTVYDKLELVGLVGEEHKLPGEVSGGMRKRAGLARSLVTDPDIVLCDEPDSGLDPVRTAFLAQLIMDVNAATDATILMVTHNIELARTLPDNIGMLYRRELVVFGPRELVLTSQDPVVEQFMEGRRQGPIAMSEEADTTIAEASASEDHAGGGTALLTRARRASEPVAAPAIPDQLTPSDGSVREGALRHRDRLVGTDPADLLTVGGREEKAPLPPPPRTTAIGRGIDLLGDVLALGLEVLRLSLRRPYAWRETIEQFWFLARVSILPAALVAIPFGAVIALQLGSLTVQIGAQSFTGAASVLAVVQQASPIVTALVIAGAGGAAICADLGSRTIREEIDAMKVLGVNPVQRLIVPRAHGAVLVALLLNGLVSVVGVLGGYFFNVVVQGGTPGAYLASFTALAQIQDLFVGEIKAAIFGFIAALVAAHRGLNPKGGPKGVGDSVNQSVVITFLLLFFVNFAITTLYLQIVPAKGA</sequence>
<evidence type="ECO:0000259" key="5">
    <source>
        <dbReference type="PROSITE" id="PS50893"/>
    </source>
</evidence>
<evidence type="ECO:0000256" key="2">
    <source>
        <dbReference type="ARBA" id="ARBA00022741"/>
    </source>
</evidence>